<gene>
    <name evidence="1" type="ORF">NCTC13067_01602</name>
</gene>
<reference evidence="1 2" key="1">
    <citation type="submission" date="2018-06" db="EMBL/GenBank/DDBJ databases">
        <authorList>
            <consortium name="Pathogen Informatics"/>
            <person name="Doyle S."/>
        </authorList>
    </citation>
    <scope>NUCLEOTIDE SEQUENCE [LARGE SCALE GENOMIC DNA]</scope>
    <source>
        <strain evidence="1 2">NCTC13067</strain>
    </source>
</reference>
<sequence>MIGCGFVQNFSAVFLAEWLSTRGSGLSTDCVYNFCLVFSCYIRLSTFSTIGAKIISLYLF</sequence>
<dbReference type="AlphaFoldDB" id="A0A379E6G0"/>
<proteinExistence type="predicted"/>
<accession>A0A379E6G0</accession>
<name>A0A379E6G0_9BACT</name>
<dbReference type="EMBL" id="UGTM01000001">
    <property type="protein sequence ID" value="SUB87921.1"/>
    <property type="molecule type" value="Genomic_DNA"/>
</dbReference>
<dbReference type="Proteomes" id="UP000255469">
    <property type="component" value="Unassembled WGS sequence"/>
</dbReference>
<organism evidence="1 2">
    <name type="scientific">Prevotella denticola</name>
    <dbReference type="NCBI Taxonomy" id="28129"/>
    <lineage>
        <taxon>Bacteria</taxon>
        <taxon>Pseudomonadati</taxon>
        <taxon>Bacteroidota</taxon>
        <taxon>Bacteroidia</taxon>
        <taxon>Bacteroidales</taxon>
        <taxon>Prevotellaceae</taxon>
        <taxon>Prevotella</taxon>
    </lineage>
</organism>
<evidence type="ECO:0000313" key="1">
    <source>
        <dbReference type="EMBL" id="SUB87921.1"/>
    </source>
</evidence>
<protein>
    <submittedName>
        <fullName evidence="1">Uncharacterized protein</fullName>
    </submittedName>
</protein>
<evidence type="ECO:0000313" key="2">
    <source>
        <dbReference type="Proteomes" id="UP000255469"/>
    </source>
</evidence>